<sequence length="338" mass="38066">MAMRSAIHYPDTHLQSPQAMASALLLWDKLRVIVPFEDYPIRYRNTDMNDAWELIGKPLVPDDANKRQAHESIKAMLEAGVPRQIQYRDDLQPGQEYEIWPQKLNYETWEMLQQSRMTAAPLANGDYPFEQEAGITIMAKLADACAGTTFARVTDKMLAYGLIGDRDEPVLAQSHVVPLTLELIDANAISLEKLIDFRRREEREQKGGDYKAWRHTYADSVQSHIARLRQVQSANERDQINEEFRDEMDLHLRELKRAVGIARTELVLKPVVVSAAVGVGFLAGGSLGGLAAGLTGLAVEPTLKFLTDMFSAGIGFSEKQRKAMEKNPMAYMYQLSRA</sequence>
<evidence type="ECO:0000313" key="2">
    <source>
        <dbReference type="Proteomes" id="UP001218231"/>
    </source>
</evidence>
<evidence type="ECO:0000313" key="1">
    <source>
        <dbReference type="EMBL" id="WCT77756.1"/>
    </source>
</evidence>
<accession>A0ABY7TYZ2</accession>
<name>A0ABY7TYZ2_9SPHN</name>
<gene>
    <name evidence="1" type="ORF">PQ457_01900</name>
</gene>
<reference evidence="1 2" key="1">
    <citation type="submission" date="2023-02" db="EMBL/GenBank/DDBJ databases">
        <title>Genome sequence of Novosphingobium humi KACC 19094.</title>
        <authorList>
            <person name="Kim S."/>
            <person name="Heo J."/>
            <person name="Kwon S.-W."/>
        </authorList>
    </citation>
    <scope>NUCLEOTIDE SEQUENCE [LARGE SCALE GENOMIC DNA]</scope>
    <source>
        <strain evidence="1 2">KACC 19094</strain>
    </source>
</reference>
<organism evidence="1 2">
    <name type="scientific">Novosphingobium humi</name>
    <dbReference type="NCBI Taxonomy" id="2282397"/>
    <lineage>
        <taxon>Bacteria</taxon>
        <taxon>Pseudomonadati</taxon>
        <taxon>Pseudomonadota</taxon>
        <taxon>Alphaproteobacteria</taxon>
        <taxon>Sphingomonadales</taxon>
        <taxon>Sphingomonadaceae</taxon>
        <taxon>Novosphingobium</taxon>
    </lineage>
</organism>
<proteinExistence type="predicted"/>
<dbReference type="EMBL" id="CP117417">
    <property type="protein sequence ID" value="WCT77756.1"/>
    <property type="molecule type" value="Genomic_DNA"/>
</dbReference>
<protein>
    <submittedName>
        <fullName evidence="1">Uncharacterized protein</fullName>
    </submittedName>
</protein>
<dbReference type="RefSeq" id="WP_273618117.1">
    <property type="nucleotide sequence ID" value="NZ_CP117417.1"/>
</dbReference>
<dbReference type="Proteomes" id="UP001218231">
    <property type="component" value="Chromosome"/>
</dbReference>
<keyword evidence="2" id="KW-1185">Reference proteome</keyword>